<dbReference type="EMBL" id="CAJNOQ010003251">
    <property type="protein sequence ID" value="CAF1002986.1"/>
    <property type="molecule type" value="Genomic_DNA"/>
</dbReference>
<feature type="region of interest" description="Disordered" evidence="1">
    <location>
        <begin position="138"/>
        <end position="178"/>
    </location>
</feature>
<proteinExistence type="predicted"/>
<dbReference type="Proteomes" id="UP000681722">
    <property type="component" value="Unassembled WGS sequence"/>
</dbReference>
<evidence type="ECO:0000313" key="3">
    <source>
        <dbReference type="EMBL" id="CAF3774465.1"/>
    </source>
</evidence>
<evidence type="ECO:0000256" key="1">
    <source>
        <dbReference type="SAM" id="MobiDB-lite"/>
    </source>
</evidence>
<comment type="caution">
    <text evidence="2">The sequence shown here is derived from an EMBL/GenBank/DDBJ whole genome shotgun (WGS) entry which is preliminary data.</text>
</comment>
<feature type="compositionally biased region" description="Basic and acidic residues" evidence="1">
    <location>
        <begin position="153"/>
        <end position="162"/>
    </location>
</feature>
<evidence type="ECO:0000313" key="2">
    <source>
        <dbReference type="EMBL" id="CAF1002986.1"/>
    </source>
</evidence>
<protein>
    <submittedName>
        <fullName evidence="2">Uncharacterized protein</fullName>
    </submittedName>
</protein>
<sequence length="178" mass="19365">MKSSSQSKRRKMFPFLDINDSANASNIVAASLLDLASSLCINDHQPQSITTNSTTPDLIAFDSPPPPSQTLTTFSQSNDTASNVLHLNDNTSTILPGQTNYIDSFKPTNIFDEFLACSSQHTSLVSISASHSQSSTSSLKASYSVTSSSPSPRHADVRRKATDNYLETANKKRKLYDE</sequence>
<accession>A0A814GYC4</accession>
<evidence type="ECO:0000313" key="4">
    <source>
        <dbReference type="Proteomes" id="UP000663829"/>
    </source>
</evidence>
<gene>
    <name evidence="2" type="ORF">GPM918_LOCUS13861</name>
    <name evidence="3" type="ORF">SRO942_LOCUS13864</name>
</gene>
<keyword evidence="4" id="KW-1185">Reference proteome</keyword>
<organism evidence="2 4">
    <name type="scientific">Didymodactylos carnosus</name>
    <dbReference type="NCBI Taxonomy" id="1234261"/>
    <lineage>
        <taxon>Eukaryota</taxon>
        <taxon>Metazoa</taxon>
        <taxon>Spiralia</taxon>
        <taxon>Gnathifera</taxon>
        <taxon>Rotifera</taxon>
        <taxon>Eurotatoria</taxon>
        <taxon>Bdelloidea</taxon>
        <taxon>Philodinida</taxon>
        <taxon>Philodinidae</taxon>
        <taxon>Didymodactylos</taxon>
    </lineage>
</organism>
<reference evidence="2" key="1">
    <citation type="submission" date="2021-02" db="EMBL/GenBank/DDBJ databases">
        <authorList>
            <person name="Nowell W R."/>
        </authorList>
    </citation>
    <scope>NUCLEOTIDE SEQUENCE</scope>
</reference>
<name>A0A814GYC4_9BILA</name>
<dbReference type="Proteomes" id="UP000663829">
    <property type="component" value="Unassembled WGS sequence"/>
</dbReference>
<dbReference type="EMBL" id="CAJOBC010003252">
    <property type="protein sequence ID" value="CAF3774465.1"/>
    <property type="molecule type" value="Genomic_DNA"/>
</dbReference>
<feature type="compositionally biased region" description="Low complexity" evidence="1">
    <location>
        <begin position="138"/>
        <end position="151"/>
    </location>
</feature>
<dbReference type="AlphaFoldDB" id="A0A814GYC4"/>